<sequence>MLIWEADFYRRPLQDEQGHPLWELLLCDRTRTWEFSALCPQAEANATWVVSQLQAAAKTQQHFPERLQVFRPQALGLLELAGKELGITVEPTRRTFALKQLLREKAQQYSQASSYAQQPYSPLALDKPPPTPIAENLQGEQWRFAAIAAGQLVDAFQDRPIPILEMPEILLPLSLGLASDLPVPGVIIDAGRRSMKLAQWLQQVHPVALNYMAGSPDGLILEAGLAERWVMATFEDLEVQAAAQAYEQRKQVTQGLHFLLVQPDDSGMTYSGFWLLHPVD</sequence>
<dbReference type="InterPro" id="IPR009472">
    <property type="entry name" value="Tab2-like"/>
</dbReference>
<dbReference type="InterPro" id="IPR046761">
    <property type="entry name" value="Tab2-like_C"/>
</dbReference>
<reference evidence="3 4" key="1">
    <citation type="submission" date="2022-04" db="EMBL/GenBank/DDBJ databases">
        <title>Positive selection, recombination, and allopatry shape intraspecific diversity of widespread and dominant cyanobacteria.</title>
        <authorList>
            <person name="Wei J."/>
            <person name="Shu W."/>
            <person name="Hu C."/>
        </authorList>
    </citation>
    <scope>NUCLEOTIDE SEQUENCE [LARGE SCALE GENOMIC DNA]</scope>
    <source>
        <strain evidence="3 4">GB2-A4</strain>
    </source>
</reference>
<accession>A0ABV0J4J6</accession>
<comment type="caution">
    <text evidence="3">The sequence shown here is derived from an EMBL/GenBank/DDBJ whole genome shotgun (WGS) entry which is preliminary data.</text>
</comment>
<dbReference type="RefSeq" id="WP_190434207.1">
    <property type="nucleotide sequence ID" value="NZ_JAMPKM010000002.1"/>
</dbReference>
<proteinExistence type="predicted"/>
<dbReference type="Pfam" id="PF06485">
    <property type="entry name" value="Tab2-like_N"/>
    <property type="match status" value="1"/>
</dbReference>
<dbReference type="Pfam" id="PF20429">
    <property type="entry name" value="Tab2-like_C"/>
    <property type="match status" value="1"/>
</dbReference>
<name>A0ABV0J4J6_9CYAN</name>
<keyword evidence="4" id="KW-1185">Reference proteome</keyword>
<evidence type="ECO:0000313" key="4">
    <source>
        <dbReference type="Proteomes" id="UP001464891"/>
    </source>
</evidence>
<dbReference type="Proteomes" id="UP001464891">
    <property type="component" value="Unassembled WGS sequence"/>
</dbReference>
<dbReference type="EMBL" id="JAMPKM010000002">
    <property type="protein sequence ID" value="MEP0816675.1"/>
    <property type="molecule type" value="Genomic_DNA"/>
</dbReference>
<organism evidence="3 4">
    <name type="scientific">Trichocoleus desertorum GB2-A4</name>
    <dbReference type="NCBI Taxonomy" id="2933944"/>
    <lineage>
        <taxon>Bacteria</taxon>
        <taxon>Bacillati</taxon>
        <taxon>Cyanobacteriota</taxon>
        <taxon>Cyanophyceae</taxon>
        <taxon>Leptolyngbyales</taxon>
        <taxon>Trichocoleusaceae</taxon>
        <taxon>Trichocoleus</taxon>
    </lineage>
</organism>
<evidence type="ECO:0000259" key="1">
    <source>
        <dbReference type="Pfam" id="PF06485"/>
    </source>
</evidence>
<dbReference type="InterPro" id="IPR046760">
    <property type="entry name" value="Tab2-like_N"/>
</dbReference>
<evidence type="ECO:0000259" key="2">
    <source>
        <dbReference type="Pfam" id="PF20429"/>
    </source>
</evidence>
<gene>
    <name evidence="3" type="ORF">NC998_06165</name>
</gene>
<evidence type="ECO:0000313" key="3">
    <source>
        <dbReference type="EMBL" id="MEP0816675.1"/>
    </source>
</evidence>
<dbReference type="PANTHER" id="PTHR34556">
    <property type="match status" value="1"/>
</dbReference>
<feature type="domain" description="RNA-binding protein Tab2/Atab2 C-terminal" evidence="2">
    <location>
        <begin position="121"/>
        <end position="276"/>
    </location>
</feature>
<protein>
    <submittedName>
        <fullName evidence="3">Tab2/Atab2 family RNA-binding protein</fullName>
    </submittedName>
</protein>
<dbReference type="PANTHER" id="PTHR34556:SF2">
    <property type="entry name" value="PROTEIN TAB2 HOMOLOG, CHLOROPLASTIC"/>
    <property type="match status" value="1"/>
</dbReference>
<feature type="domain" description="RNA-binding protein Tab2-like N-terminal" evidence="1">
    <location>
        <begin position="3"/>
        <end position="105"/>
    </location>
</feature>